<dbReference type="InterPro" id="IPR044862">
    <property type="entry name" value="Pro_4_hyd_alph_FE2OG_OXY"/>
</dbReference>
<dbReference type="EMBL" id="VXIV02001464">
    <property type="protein sequence ID" value="KAF6032993.1"/>
    <property type="molecule type" value="Genomic_DNA"/>
</dbReference>
<evidence type="ECO:0000256" key="2">
    <source>
        <dbReference type="ARBA" id="ARBA00022896"/>
    </source>
</evidence>
<reference evidence="5" key="1">
    <citation type="submission" date="2020-06" db="EMBL/GenBank/DDBJ databases">
        <title>Draft genome of Bugula neritina, a colonial animal packing powerful symbionts and potential medicines.</title>
        <authorList>
            <person name="Rayko M."/>
        </authorList>
    </citation>
    <scope>NUCLEOTIDE SEQUENCE [LARGE SCALE GENOMIC DNA]</scope>
    <source>
        <strain evidence="5">Kwan_BN1</strain>
    </source>
</reference>
<comment type="caution">
    <text evidence="5">The sequence shown here is derived from an EMBL/GenBank/DDBJ whole genome shotgun (WGS) entry which is preliminary data.</text>
</comment>
<keyword evidence="6" id="KW-1185">Reference proteome</keyword>
<dbReference type="GO" id="GO:0005783">
    <property type="term" value="C:endoplasmic reticulum"/>
    <property type="evidence" value="ECO:0007669"/>
    <property type="project" value="TreeGrafter"/>
</dbReference>
<dbReference type="PANTHER" id="PTHR10869:SF244">
    <property type="entry name" value="PROLYL 4-HYDROXYLASE SUBUNIT ALPHA-2"/>
    <property type="match status" value="1"/>
</dbReference>
<feature type="domain" description="Prolyl 4-hydroxylase alpha subunit Fe(2+) 2OG dioxygenase" evidence="4">
    <location>
        <begin position="12"/>
        <end position="64"/>
    </location>
</feature>
<evidence type="ECO:0000256" key="3">
    <source>
        <dbReference type="ARBA" id="ARBA00023004"/>
    </source>
</evidence>
<proteinExistence type="predicted"/>
<dbReference type="Gene3D" id="2.60.120.620">
    <property type="entry name" value="q2cbj1_9rhob like domain"/>
    <property type="match status" value="1"/>
</dbReference>
<sequence>MVNLDMETAEPLQVVNYGIGGQYEPHFDHSRDDDGHQFESWRGNRVATWIFYLSDVSAGGYTVFTEIGAKVPPVKVCR</sequence>
<dbReference type="PANTHER" id="PTHR10869">
    <property type="entry name" value="PROLYL 4-HYDROXYLASE ALPHA SUBUNIT"/>
    <property type="match status" value="1"/>
</dbReference>
<dbReference type="GO" id="GO:0004656">
    <property type="term" value="F:procollagen-proline 4-dioxygenase activity"/>
    <property type="evidence" value="ECO:0007669"/>
    <property type="project" value="TreeGrafter"/>
</dbReference>
<dbReference type="OrthoDB" id="420380at2759"/>
<gene>
    <name evidence="5" type="ORF">EB796_008695</name>
</gene>
<dbReference type="GO" id="GO:0046872">
    <property type="term" value="F:metal ion binding"/>
    <property type="evidence" value="ECO:0007669"/>
    <property type="project" value="UniProtKB-KW"/>
</dbReference>
<protein>
    <submittedName>
        <fullName evidence="5">P4HA2</fullName>
    </submittedName>
</protein>
<dbReference type="AlphaFoldDB" id="A0A7J7K477"/>
<dbReference type="Proteomes" id="UP000593567">
    <property type="component" value="Unassembled WGS sequence"/>
</dbReference>
<dbReference type="Pfam" id="PF13640">
    <property type="entry name" value="2OG-FeII_Oxy_3"/>
    <property type="match status" value="1"/>
</dbReference>
<organism evidence="5 6">
    <name type="scientific">Bugula neritina</name>
    <name type="common">Brown bryozoan</name>
    <name type="synonym">Sertularia neritina</name>
    <dbReference type="NCBI Taxonomy" id="10212"/>
    <lineage>
        <taxon>Eukaryota</taxon>
        <taxon>Metazoa</taxon>
        <taxon>Spiralia</taxon>
        <taxon>Lophotrochozoa</taxon>
        <taxon>Bryozoa</taxon>
        <taxon>Gymnolaemata</taxon>
        <taxon>Cheilostomatida</taxon>
        <taxon>Flustrina</taxon>
        <taxon>Buguloidea</taxon>
        <taxon>Bugulidae</taxon>
        <taxon>Bugula</taxon>
    </lineage>
</organism>
<evidence type="ECO:0000313" key="5">
    <source>
        <dbReference type="EMBL" id="KAF6032993.1"/>
    </source>
</evidence>
<keyword evidence="2" id="KW-0847">Vitamin C</keyword>
<name>A0A7J7K477_BUGNE</name>
<dbReference type="GO" id="GO:0031418">
    <property type="term" value="F:L-ascorbic acid binding"/>
    <property type="evidence" value="ECO:0007669"/>
    <property type="project" value="UniProtKB-KW"/>
</dbReference>
<evidence type="ECO:0000256" key="1">
    <source>
        <dbReference type="ARBA" id="ARBA00022723"/>
    </source>
</evidence>
<keyword evidence="1" id="KW-0479">Metal-binding</keyword>
<evidence type="ECO:0000259" key="4">
    <source>
        <dbReference type="Pfam" id="PF13640"/>
    </source>
</evidence>
<dbReference type="InterPro" id="IPR045054">
    <property type="entry name" value="P4HA-like"/>
</dbReference>
<evidence type="ECO:0000313" key="6">
    <source>
        <dbReference type="Proteomes" id="UP000593567"/>
    </source>
</evidence>
<keyword evidence="3" id="KW-0408">Iron</keyword>
<accession>A0A7J7K477</accession>